<dbReference type="RefSeq" id="WP_182042868.1">
    <property type="nucleotide sequence ID" value="NZ_JACDZE010000001.1"/>
</dbReference>
<keyword evidence="1" id="KW-1133">Transmembrane helix</keyword>
<proteinExistence type="predicted"/>
<keyword evidence="3" id="KW-1185">Reference proteome</keyword>
<feature type="transmembrane region" description="Helical" evidence="1">
    <location>
        <begin position="5"/>
        <end position="27"/>
    </location>
</feature>
<dbReference type="AlphaFoldDB" id="A0A838ZJ74"/>
<keyword evidence="1" id="KW-0812">Transmembrane</keyword>
<protein>
    <submittedName>
        <fullName evidence="2">Uncharacterized protein</fullName>
    </submittedName>
</protein>
<evidence type="ECO:0000313" key="2">
    <source>
        <dbReference type="EMBL" id="MBA5629308.1"/>
    </source>
</evidence>
<gene>
    <name evidence="2" type="ORF">HU137_05925</name>
</gene>
<accession>A0A838ZJ74</accession>
<reference evidence="2 3" key="1">
    <citation type="submission" date="2020-07" db="EMBL/GenBank/DDBJ databases">
        <title>Moheibacter lacus sp. nov., a member of the family Flavobacteriaceae isolated from freshwater lake sediment.</title>
        <authorList>
            <person name="Liu Y."/>
        </authorList>
    </citation>
    <scope>NUCLEOTIDE SEQUENCE [LARGE SCALE GENOMIC DNA]</scope>
    <source>
        <strain evidence="2 3">BDHS18</strain>
    </source>
</reference>
<sequence>MKINLFIFSFVIFLVSLLVHLLAVFQITEISRLPVFILHFLTIGISAVAFFDLRSKEGSKINFENYFKSKFSGNLFWIPVVLLIFFIYNFINFFVGIFYSVGTPDVWDSKYVLHDHGKLIKEITENEYLLERTKEVKMFSSFWIMFSGLAIAILYDKEYFMIK</sequence>
<feature type="transmembrane region" description="Helical" evidence="1">
    <location>
        <begin position="33"/>
        <end position="53"/>
    </location>
</feature>
<dbReference type="Proteomes" id="UP000552241">
    <property type="component" value="Unassembled WGS sequence"/>
</dbReference>
<evidence type="ECO:0000313" key="3">
    <source>
        <dbReference type="Proteomes" id="UP000552241"/>
    </source>
</evidence>
<dbReference type="EMBL" id="JACDZE010000001">
    <property type="protein sequence ID" value="MBA5629308.1"/>
    <property type="molecule type" value="Genomic_DNA"/>
</dbReference>
<keyword evidence="1" id="KW-0472">Membrane</keyword>
<evidence type="ECO:0000256" key="1">
    <source>
        <dbReference type="SAM" id="Phobius"/>
    </source>
</evidence>
<organism evidence="2 3">
    <name type="scientific">Moheibacter lacus</name>
    <dbReference type="NCBI Taxonomy" id="2745851"/>
    <lineage>
        <taxon>Bacteria</taxon>
        <taxon>Pseudomonadati</taxon>
        <taxon>Bacteroidota</taxon>
        <taxon>Flavobacteriia</taxon>
        <taxon>Flavobacteriales</taxon>
        <taxon>Weeksellaceae</taxon>
        <taxon>Moheibacter</taxon>
    </lineage>
</organism>
<name>A0A838ZJ74_9FLAO</name>
<comment type="caution">
    <text evidence="2">The sequence shown here is derived from an EMBL/GenBank/DDBJ whole genome shotgun (WGS) entry which is preliminary data.</text>
</comment>
<feature type="transmembrane region" description="Helical" evidence="1">
    <location>
        <begin position="138"/>
        <end position="155"/>
    </location>
</feature>
<feature type="transmembrane region" description="Helical" evidence="1">
    <location>
        <begin position="74"/>
        <end position="99"/>
    </location>
</feature>